<sequence>MQTKTHKQLFACFLAVLLIVFAALPAEAKTAEIRSPVYTALGDSIASGYKLNQSNNGYVGLFGSYLSAQTTNLARVGLDSAGLLKLLNSDQATVDQVKKSDIITISIGGNDLLPIFSALQPTSPTSLVAAVQAINGNAMQQKFQNAVTHFGQNWDKIIAQIKKLAPHAQIIATTLIDPYEGMVISVPVIAHFDLGGYADGYIKQINAVITGHAKSGQYAVADAYGLFMQHKTDKLTNADLAKLDFDPHPNAAGHRLLFQAHQAVALDFTQDALALSGPSRIVIPADGKSSHAQFSAQPLLSCFTTANASAQTAYTMEDPGATGAAIDVSTGTLYVYKPGTVKIKATLTTANGKLSAETIRTIRVTQALVTQAEWKQWAVPAGIGLAVLAAVLLILLLPRRKKRRPHDLPADREKTPV</sequence>
<feature type="signal peptide" evidence="2">
    <location>
        <begin position="1"/>
        <end position="28"/>
    </location>
</feature>
<dbReference type="Proteomes" id="UP000001551">
    <property type="component" value="Chromosome"/>
</dbReference>
<dbReference type="InterPro" id="IPR013830">
    <property type="entry name" value="SGNH_hydro"/>
</dbReference>
<proteinExistence type="predicted"/>
<dbReference type="InterPro" id="IPR036514">
    <property type="entry name" value="SGNH_hydro_sf"/>
</dbReference>
<dbReference type="Pfam" id="PF13472">
    <property type="entry name" value="Lipase_GDSL_2"/>
    <property type="match status" value="1"/>
</dbReference>
<feature type="domain" description="SGNH hydrolase-type esterase" evidence="3">
    <location>
        <begin position="40"/>
        <end position="256"/>
    </location>
</feature>
<reference evidence="4 5" key="1">
    <citation type="submission" date="2010-12" db="EMBL/GenBank/DDBJ databases">
        <title>Complete sequence of Ethanoligenens harbinense YUAN-3.</title>
        <authorList>
            <person name="Lucas S."/>
            <person name="Copeland A."/>
            <person name="Lapidus A."/>
            <person name="Cheng J.-F."/>
            <person name="Bruce D."/>
            <person name="Goodwin L."/>
            <person name="Pitluck S."/>
            <person name="Chertkov O."/>
            <person name="Misra M."/>
            <person name="Detter J.C."/>
            <person name="Han C."/>
            <person name="Tapia R."/>
            <person name="Land M."/>
            <person name="Hauser L."/>
            <person name="Jeffries C."/>
            <person name="Kyrpides N."/>
            <person name="Ivanova N."/>
            <person name="Mikhailova N."/>
            <person name="Wang A."/>
            <person name="Mouttaki H."/>
            <person name="He Z."/>
            <person name="Zhou J."/>
            <person name="Hemme C.L."/>
            <person name="Woyke T."/>
        </authorList>
    </citation>
    <scope>NUCLEOTIDE SEQUENCE [LARGE SCALE GENOMIC DNA]</scope>
    <source>
        <strain evidence="5">DSM 18485 / JCM 12961 / CGMCC 1.5033 / YUAN-3</strain>
    </source>
</reference>
<evidence type="ECO:0000256" key="2">
    <source>
        <dbReference type="SAM" id="SignalP"/>
    </source>
</evidence>
<gene>
    <name evidence="4" type="ordered locus">Ethha_2524</name>
</gene>
<evidence type="ECO:0000313" key="5">
    <source>
        <dbReference type="Proteomes" id="UP000001551"/>
    </source>
</evidence>
<dbReference type="SUPFAM" id="SSF52266">
    <property type="entry name" value="SGNH hydrolase"/>
    <property type="match status" value="1"/>
</dbReference>
<dbReference type="eggNOG" id="COG2755">
    <property type="taxonomic scope" value="Bacteria"/>
</dbReference>
<dbReference type="HOGENOM" id="CLU_658479_0_0_9"/>
<keyword evidence="5" id="KW-1185">Reference proteome</keyword>
<keyword evidence="1" id="KW-0472">Membrane</keyword>
<accession>E6U6E7</accession>
<keyword evidence="1" id="KW-1133">Transmembrane helix</keyword>
<keyword evidence="2" id="KW-0732">Signal</keyword>
<dbReference type="AlphaFoldDB" id="E6U6E7"/>
<dbReference type="InterPro" id="IPR051532">
    <property type="entry name" value="Ester_Hydrolysis_Enzymes"/>
</dbReference>
<dbReference type="GO" id="GO:0004622">
    <property type="term" value="F:phosphatidylcholine lysophospholipase activity"/>
    <property type="evidence" value="ECO:0007669"/>
    <property type="project" value="TreeGrafter"/>
</dbReference>
<dbReference type="EMBL" id="CP002400">
    <property type="protein sequence ID" value="ADU28017.1"/>
    <property type="molecule type" value="Genomic_DNA"/>
</dbReference>
<dbReference type="PANTHER" id="PTHR30383">
    <property type="entry name" value="THIOESTERASE 1/PROTEASE 1/LYSOPHOSPHOLIPASE L1"/>
    <property type="match status" value="1"/>
</dbReference>
<protein>
    <submittedName>
        <fullName evidence="4">Lipolytic protein G-D-S-L family</fullName>
    </submittedName>
</protein>
<dbReference type="KEGG" id="eha:Ethha_2524"/>
<feature type="transmembrane region" description="Helical" evidence="1">
    <location>
        <begin position="377"/>
        <end position="397"/>
    </location>
</feature>
<evidence type="ECO:0000259" key="3">
    <source>
        <dbReference type="Pfam" id="PF13472"/>
    </source>
</evidence>
<dbReference type="RefSeq" id="WP_013486360.1">
    <property type="nucleotide sequence ID" value="NC_014828.1"/>
</dbReference>
<feature type="chain" id="PRO_5003212635" evidence="2">
    <location>
        <begin position="29"/>
        <end position="417"/>
    </location>
</feature>
<dbReference type="Gene3D" id="3.40.50.1110">
    <property type="entry name" value="SGNH hydrolase"/>
    <property type="match status" value="1"/>
</dbReference>
<evidence type="ECO:0000256" key="1">
    <source>
        <dbReference type="SAM" id="Phobius"/>
    </source>
</evidence>
<organism evidence="4 5">
    <name type="scientific">Ethanoligenens harbinense (strain DSM 18485 / JCM 12961 / CGMCC 1.5033 / YUAN-3)</name>
    <dbReference type="NCBI Taxonomy" id="663278"/>
    <lineage>
        <taxon>Bacteria</taxon>
        <taxon>Bacillati</taxon>
        <taxon>Bacillota</taxon>
        <taxon>Clostridia</taxon>
        <taxon>Eubacteriales</taxon>
        <taxon>Oscillospiraceae</taxon>
        <taxon>Ethanoligenens</taxon>
    </lineage>
</organism>
<dbReference type="PANTHER" id="PTHR30383:SF27">
    <property type="entry name" value="SPORE GERMINATION LIPASE LIPC"/>
    <property type="match status" value="1"/>
</dbReference>
<name>E6U6E7_ETHHY</name>
<evidence type="ECO:0000313" key="4">
    <source>
        <dbReference type="EMBL" id="ADU28017.1"/>
    </source>
</evidence>
<keyword evidence="1" id="KW-0812">Transmembrane</keyword>
<dbReference type="STRING" id="663278.Ethha_2524"/>